<name>A0A2N3YF21_9MICO</name>
<reference evidence="1 2" key="1">
    <citation type="submission" date="2017-12" db="EMBL/GenBank/DDBJ databases">
        <title>Sequencing the genomes of 1000 Actinobacteria strains.</title>
        <authorList>
            <person name="Klenk H.-P."/>
        </authorList>
    </citation>
    <scope>NUCLEOTIDE SEQUENCE [LARGE SCALE GENOMIC DNA]</scope>
    <source>
        <strain evidence="1 2">DSM 12806</strain>
    </source>
</reference>
<dbReference type="RefSeq" id="WP_101394119.1">
    <property type="nucleotide sequence ID" value="NZ_PJNE01000001.1"/>
</dbReference>
<organism evidence="1 2">
    <name type="scientific">Phycicoccus duodecadis</name>
    <dbReference type="NCBI Taxonomy" id="173053"/>
    <lineage>
        <taxon>Bacteria</taxon>
        <taxon>Bacillati</taxon>
        <taxon>Actinomycetota</taxon>
        <taxon>Actinomycetes</taxon>
        <taxon>Micrococcales</taxon>
        <taxon>Intrasporangiaceae</taxon>
        <taxon>Phycicoccus</taxon>
    </lineage>
</organism>
<protein>
    <submittedName>
        <fullName evidence="1">Uncharacterized protein</fullName>
    </submittedName>
</protein>
<dbReference type="Proteomes" id="UP000233781">
    <property type="component" value="Unassembled WGS sequence"/>
</dbReference>
<evidence type="ECO:0000313" key="1">
    <source>
        <dbReference type="EMBL" id="PKW25400.1"/>
    </source>
</evidence>
<comment type="caution">
    <text evidence="1">The sequence shown here is derived from an EMBL/GenBank/DDBJ whole genome shotgun (WGS) entry which is preliminary data.</text>
</comment>
<keyword evidence="2" id="KW-1185">Reference proteome</keyword>
<evidence type="ECO:0000313" key="2">
    <source>
        <dbReference type="Proteomes" id="UP000233781"/>
    </source>
</evidence>
<accession>A0A2N3YF21</accession>
<dbReference type="EMBL" id="PJNE01000001">
    <property type="protein sequence ID" value="PKW25400.1"/>
    <property type="molecule type" value="Genomic_DNA"/>
</dbReference>
<proteinExistence type="predicted"/>
<sequence>MTDPRLDNVRDAIRVMTAWADAPDGSRFMSEQVMSILQESDDESFALLNLSLGLSNLCGYLLVMREADTGATLEETLQEIARRIA</sequence>
<gene>
    <name evidence="1" type="ORF">ATL31_0188</name>
</gene>
<dbReference type="AlphaFoldDB" id="A0A2N3YF21"/>